<dbReference type="GeneID" id="70235260"/>
<dbReference type="Proteomes" id="UP000769157">
    <property type="component" value="Unassembled WGS sequence"/>
</dbReference>
<reference evidence="3" key="2">
    <citation type="submission" date="2021-01" db="EMBL/GenBank/DDBJ databases">
        <authorList>
            <person name="Schikora-Tamarit M.A."/>
        </authorList>
    </citation>
    <scope>NUCLEOTIDE SEQUENCE</scope>
    <source>
        <strain evidence="3">CBS6075</strain>
    </source>
</reference>
<protein>
    <recommendedName>
        <fullName evidence="5">Calcipressin-like protein</fullName>
    </recommendedName>
</protein>
<accession>A0A9P8T5Y8</accession>
<name>A0A9P8T5Y8_9ASCO</name>
<comment type="similarity">
    <text evidence="1">Belongs to the RCAN family.</text>
</comment>
<dbReference type="OrthoDB" id="3994609at2759"/>
<dbReference type="RefSeq" id="XP_046061800.1">
    <property type="nucleotide sequence ID" value="XM_046204256.1"/>
</dbReference>
<reference evidence="3" key="1">
    <citation type="journal article" date="2021" name="Open Biol.">
        <title>Shared evolutionary footprints suggest mitochondrial oxidative damage underlies multiple complex I losses in fungi.</title>
        <authorList>
            <person name="Schikora-Tamarit M.A."/>
            <person name="Marcet-Houben M."/>
            <person name="Nosek J."/>
            <person name="Gabaldon T."/>
        </authorList>
    </citation>
    <scope>NUCLEOTIDE SEQUENCE</scope>
    <source>
        <strain evidence="3">CBS6075</strain>
    </source>
</reference>
<dbReference type="GO" id="GO:0019722">
    <property type="term" value="P:calcium-mediated signaling"/>
    <property type="evidence" value="ECO:0007669"/>
    <property type="project" value="InterPro"/>
</dbReference>
<sequence length="189" mass="21242">MVTNTVVVTDKHLLDERNKDLLAEFETTVRESVPSGESVSVSVLRSLRRVVLIFDQIDTAKKVYEALQSQGISATYSLRNTSVVDSDATAAGGLLMPPERRIELQSPPPSPYLGYTQEPEEPPELITMTEPESFSHLLYQPTQDDLDKERVFNSKESISNIPLLVVDREEGEALRKRQQDIQQEKSSKP</sequence>
<keyword evidence="4" id="KW-1185">Reference proteome</keyword>
<evidence type="ECO:0000256" key="2">
    <source>
        <dbReference type="SAM" id="MobiDB-lite"/>
    </source>
</evidence>
<dbReference type="Pfam" id="PF04847">
    <property type="entry name" value="Calcipressin"/>
    <property type="match status" value="1"/>
</dbReference>
<dbReference type="AlphaFoldDB" id="A0A9P8T5Y8"/>
<feature type="region of interest" description="Disordered" evidence="2">
    <location>
        <begin position="169"/>
        <end position="189"/>
    </location>
</feature>
<evidence type="ECO:0000256" key="1">
    <source>
        <dbReference type="ARBA" id="ARBA00008209"/>
    </source>
</evidence>
<comment type="caution">
    <text evidence="3">The sequence shown here is derived from an EMBL/GenBank/DDBJ whole genome shotgun (WGS) entry which is preliminary data.</text>
</comment>
<gene>
    <name evidence="3" type="ORF">OGAPHI_003293</name>
</gene>
<evidence type="ECO:0000313" key="4">
    <source>
        <dbReference type="Proteomes" id="UP000769157"/>
    </source>
</evidence>
<proteinExistence type="inferred from homology"/>
<evidence type="ECO:0008006" key="5">
    <source>
        <dbReference type="Google" id="ProtNLM"/>
    </source>
</evidence>
<dbReference type="EMBL" id="JAEUBE010000199">
    <property type="protein sequence ID" value="KAH3666844.1"/>
    <property type="molecule type" value="Genomic_DNA"/>
</dbReference>
<dbReference type="InterPro" id="IPR006931">
    <property type="entry name" value="Calcipressin"/>
</dbReference>
<organism evidence="3 4">
    <name type="scientific">Ogataea philodendri</name>
    <dbReference type="NCBI Taxonomy" id="1378263"/>
    <lineage>
        <taxon>Eukaryota</taxon>
        <taxon>Fungi</taxon>
        <taxon>Dikarya</taxon>
        <taxon>Ascomycota</taxon>
        <taxon>Saccharomycotina</taxon>
        <taxon>Pichiomycetes</taxon>
        <taxon>Pichiales</taxon>
        <taxon>Pichiaceae</taxon>
        <taxon>Ogataea</taxon>
    </lineage>
</organism>
<evidence type="ECO:0000313" key="3">
    <source>
        <dbReference type="EMBL" id="KAH3666844.1"/>
    </source>
</evidence>